<dbReference type="InterPro" id="IPR011990">
    <property type="entry name" value="TPR-like_helical_dom_sf"/>
</dbReference>
<keyword evidence="2" id="KW-1185">Reference proteome</keyword>
<reference evidence="1" key="1">
    <citation type="submission" date="2021-06" db="EMBL/GenBank/DDBJ databases">
        <title>Parelaphostrongylus tenuis whole genome reference sequence.</title>
        <authorList>
            <person name="Garwood T.J."/>
            <person name="Larsen P.A."/>
            <person name="Fountain-Jones N.M."/>
            <person name="Garbe J.R."/>
            <person name="Macchietto M.G."/>
            <person name="Kania S.A."/>
            <person name="Gerhold R.W."/>
            <person name="Richards J.E."/>
            <person name="Wolf T.M."/>
        </authorList>
    </citation>
    <scope>NUCLEOTIDE SEQUENCE</scope>
    <source>
        <strain evidence="1">MNPRO001-30</strain>
        <tissue evidence="1">Meninges</tissue>
    </source>
</reference>
<dbReference type="Proteomes" id="UP001196413">
    <property type="component" value="Unassembled WGS sequence"/>
</dbReference>
<keyword evidence="1" id="KW-0808">Transferase</keyword>
<sequence length="457" mass="51436">MVMEIWVTRGMALFFHSHLCNDICHQLCLTEFDLSDTERLALSKCSSTSFLNQSTVFTRPVVACSAVVPELTQESAMESLRLRTISIRSRTSSTCDFKVEPFPGNGESHSDDCICERCITHDAANIVNEPFIDDVDDTIGECDDREPCHPRKVGFHTLSVDRRERSSSFASSHGSGSLGSSSRITRDTEMDDYWLVSRKKSIPAGVQPAMELQDLNTELTRVTQHTSILGPIHFDLARYHELGRFLTGKDDDDKRIALEGTDLCKDARISGSTIKYDKESALFHLDIARRCGVVEANSNYCSNSVQITPRPFERCWRQRNLATGEDYANGEHDQEKFAFELMETAAEMGNRSAMLFVAEAFETGRKMGRDAQPSYREAIKWYGKLVGFNDDDGTGIVLPRYKVLAKLAQLYQEGGCGLMQDFERAFNLYTEAAEVAMEAMRGKVAHKYYEQAEMCAR</sequence>
<proteinExistence type="predicted"/>
<protein>
    <submittedName>
        <fullName evidence="1">Alpha kinase</fullName>
    </submittedName>
</protein>
<evidence type="ECO:0000313" key="1">
    <source>
        <dbReference type="EMBL" id="KAJ1362613.1"/>
    </source>
</evidence>
<dbReference type="SUPFAM" id="SSF81901">
    <property type="entry name" value="HCP-like"/>
    <property type="match status" value="1"/>
</dbReference>
<comment type="caution">
    <text evidence="1">The sequence shown here is derived from an EMBL/GenBank/DDBJ whole genome shotgun (WGS) entry which is preliminary data.</text>
</comment>
<dbReference type="PANTHER" id="PTHR45992:SF2">
    <property type="entry name" value="EUKARYOTIC ELONGATION FACTOR 2 KINASE"/>
    <property type="match status" value="1"/>
</dbReference>
<dbReference type="GO" id="GO:1903013">
    <property type="term" value="P:response to differentiation-inducing factor 1"/>
    <property type="evidence" value="ECO:0007669"/>
    <property type="project" value="TreeGrafter"/>
</dbReference>
<dbReference type="InterPro" id="IPR006597">
    <property type="entry name" value="Sel1-like"/>
</dbReference>
<dbReference type="Pfam" id="PF08238">
    <property type="entry name" value="Sel1"/>
    <property type="match status" value="3"/>
</dbReference>
<dbReference type="InterPro" id="IPR051852">
    <property type="entry name" value="Alpha-type_PK"/>
</dbReference>
<dbReference type="GO" id="GO:0031037">
    <property type="term" value="P:myosin II filament disassembly"/>
    <property type="evidence" value="ECO:0007669"/>
    <property type="project" value="TreeGrafter"/>
</dbReference>
<dbReference type="AlphaFoldDB" id="A0AAD5MV63"/>
<dbReference type="PANTHER" id="PTHR45992">
    <property type="entry name" value="EUKARYOTIC ELONGATION FACTOR 2 KINASE-RELATED"/>
    <property type="match status" value="1"/>
</dbReference>
<name>A0AAD5MV63_PARTN</name>
<gene>
    <name evidence="1" type="primary">EFK-1_3</name>
    <name evidence="1" type="ORF">KIN20_022230</name>
</gene>
<keyword evidence="1" id="KW-0418">Kinase</keyword>
<dbReference type="GO" id="GO:0004686">
    <property type="term" value="F:elongation factor-2 kinase activity"/>
    <property type="evidence" value="ECO:0007669"/>
    <property type="project" value="TreeGrafter"/>
</dbReference>
<organism evidence="1 2">
    <name type="scientific">Parelaphostrongylus tenuis</name>
    <name type="common">Meningeal worm</name>
    <dbReference type="NCBI Taxonomy" id="148309"/>
    <lineage>
        <taxon>Eukaryota</taxon>
        <taxon>Metazoa</taxon>
        <taxon>Ecdysozoa</taxon>
        <taxon>Nematoda</taxon>
        <taxon>Chromadorea</taxon>
        <taxon>Rhabditida</taxon>
        <taxon>Rhabditina</taxon>
        <taxon>Rhabditomorpha</taxon>
        <taxon>Strongyloidea</taxon>
        <taxon>Metastrongylidae</taxon>
        <taxon>Parelaphostrongylus</taxon>
    </lineage>
</organism>
<dbReference type="EMBL" id="JAHQIW010004496">
    <property type="protein sequence ID" value="KAJ1362613.1"/>
    <property type="molecule type" value="Genomic_DNA"/>
</dbReference>
<accession>A0AAD5MV63</accession>
<dbReference type="Gene3D" id="1.25.40.10">
    <property type="entry name" value="Tetratricopeptide repeat domain"/>
    <property type="match status" value="1"/>
</dbReference>
<evidence type="ECO:0000313" key="2">
    <source>
        <dbReference type="Proteomes" id="UP001196413"/>
    </source>
</evidence>